<dbReference type="FunCoup" id="E1ZQM1">
    <property type="interactions" value="1980"/>
</dbReference>
<evidence type="ECO:0000256" key="3">
    <source>
        <dbReference type="ARBA" id="ARBA00013081"/>
    </source>
</evidence>
<dbReference type="PROSITE" id="PS51746">
    <property type="entry name" value="PPM_2"/>
    <property type="match status" value="1"/>
</dbReference>
<organism evidence="12">
    <name type="scientific">Chlorella variabilis</name>
    <name type="common">Green alga</name>
    <dbReference type="NCBI Taxonomy" id="554065"/>
    <lineage>
        <taxon>Eukaryota</taxon>
        <taxon>Viridiplantae</taxon>
        <taxon>Chlorophyta</taxon>
        <taxon>core chlorophytes</taxon>
        <taxon>Trebouxiophyceae</taxon>
        <taxon>Chlorellales</taxon>
        <taxon>Chlorellaceae</taxon>
        <taxon>Chlorella clade</taxon>
        <taxon>Chlorella</taxon>
    </lineage>
</organism>
<evidence type="ECO:0000313" key="12">
    <source>
        <dbReference type="Proteomes" id="UP000008141"/>
    </source>
</evidence>
<feature type="domain" description="PPM-type phosphatase" evidence="10">
    <location>
        <begin position="23"/>
        <end position="323"/>
    </location>
</feature>
<dbReference type="PANTHER" id="PTHR13832">
    <property type="entry name" value="PROTEIN PHOSPHATASE 2C"/>
    <property type="match status" value="1"/>
</dbReference>
<sequence length="324" mass="35302">MGQYLSQPSTEKESEEGYADALAYGLSAMQGWRVSMEDAHIAELDLDPATKTSLFSVFDGHGGRAVSQFCAMHLAEEFVRSEAYRRGDLATAITEAYFRLDELLDSEEGRAELRRLSGEMTASADMAKAVVANGGSGSTGEEEEEEHHAAGMGATAVSVVVRGNRVVVANTGDSRCVLSKRGQARALTLDHKPILFEEAKRIIKAGGFVRDNRINGALNVSRTIGDLDFKRNAELSHREQMVVATPDIEQFSLEEGDEFLIVACDGIWDVLTNQEAVDFVRKRLKAGESLKSICEQMCDACLAPDLKGLCRGADNMSVIVLLFK</sequence>
<dbReference type="CDD" id="cd00143">
    <property type="entry name" value="PP2Cc"/>
    <property type="match status" value="1"/>
</dbReference>
<dbReference type="InterPro" id="IPR000222">
    <property type="entry name" value="PP2C_BS"/>
</dbReference>
<keyword evidence="7 9" id="KW-0904">Protein phosphatase</keyword>
<dbReference type="GO" id="GO:0004722">
    <property type="term" value="F:protein serine/threonine phosphatase activity"/>
    <property type="evidence" value="ECO:0007669"/>
    <property type="project" value="UniProtKB-EC"/>
</dbReference>
<dbReference type="Proteomes" id="UP000008141">
    <property type="component" value="Unassembled WGS sequence"/>
</dbReference>
<dbReference type="EMBL" id="GL433860">
    <property type="protein sequence ID" value="EFN51820.1"/>
    <property type="molecule type" value="Genomic_DNA"/>
</dbReference>
<dbReference type="SMART" id="SM00332">
    <property type="entry name" value="PP2Cc"/>
    <property type="match status" value="1"/>
</dbReference>
<keyword evidence="5 9" id="KW-0378">Hydrolase</keyword>
<dbReference type="OMA" id="GPGIRNQ"/>
<evidence type="ECO:0000256" key="1">
    <source>
        <dbReference type="ARBA" id="ARBA00001936"/>
    </source>
</evidence>
<dbReference type="InterPro" id="IPR015655">
    <property type="entry name" value="PP2C"/>
</dbReference>
<dbReference type="Pfam" id="PF00481">
    <property type="entry name" value="PP2C"/>
    <property type="match status" value="1"/>
</dbReference>
<dbReference type="InParanoid" id="E1ZQM1"/>
<protein>
    <recommendedName>
        <fullName evidence="3">protein-serine/threonine phosphatase</fullName>
        <ecNumber evidence="3">3.1.3.16</ecNumber>
    </recommendedName>
</protein>
<evidence type="ECO:0000256" key="8">
    <source>
        <dbReference type="ARBA" id="ARBA00023211"/>
    </source>
</evidence>
<accession>E1ZQM1</accession>
<evidence type="ECO:0000313" key="11">
    <source>
        <dbReference type="EMBL" id="EFN51820.1"/>
    </source>
</evidence>
<comment type="cofactor">
    <cofactor evidence="1">
        <name>Mn(2+)</name>
        <dbReference type="ChEBI" id="CHEBI:29035"/>
    </cofactor>
</comment>
<evidence type="ECO:0000256" key="5">
    <source>
        <dbReference type="ARBA" id="ARBA00022801"/>
    </source>
</evidence>
<dbReference type="EC" id="3.1.3.16" evidence="3"/>
<dbReference type="OrthoDB" id="10264738at2759"/>
<keyword evidence="6" id="KW-0460">Magnesium</keyword>
<dbReference type="InterPro" id="IPR001932">
    <property type="entry name" value="PPM-type_phosphatase-like_dom"/>
</dbReference>
<evidence type="ECO:0000256" key="2">
    <source>
        <dbReference type="ARBA" id="ARBA00001946"/>
    </source>
</evidence>
<gene>
    <name evidence="11" type="ORF">CHLNCDRAFT_9625</name>
</gene>
<keyword evidence="4" id="KW-0479">Metal-binding</keyword>
<dbReference type="GeneID" id="17351243"/>
<dbReference type="FunFam" id="3.60.40.10:FF:000075">
    <property type="entry name" value="Protein phosphatase 2C, putative"/>
    <property type="match status" value="1"/>
</dbReference>
<proteinExistence type="inferred from homology"/>
<evidence type="ECO:0000259" key="10">
    <source>
        <dbReference type="PROSITE" id="PS51746"/>
    </source>
</evidence>
<comment type="similarity">
    <text evidence="9">Belongs to the PP2C family.</text>
</comment>
<reference evidence="11 12" key="1">
    <citation type="journal article" date="2010" name="Plant Cell">
        <title>The Chlorella variabilis NC64A genome reveals adaptation to photosymbiosis, coevolution with viruses, and cryptic sex.</title>
        <authorList>
            <person name="Blanc G."/>
            <person name="Duncan G."/>
            <person name="Agarkova I."/>
            <person name="Borodovsky M."/>
            <person name="Gurnon J."/>
            <person name="Kuo A."/>
            <person name="Lindquist E."/>
            <person name="Lucas S."/>
            <person name="Pangilinan J."/>
            <person name="Polle J."/>
            <person name="Salamov A."/>
            <person name="Terry A."/>
            <person name="Yamada T."/>
            <person name="Dunigan D.D."/>
            <person name="Grigoriev I.V."/>
            <person name="Claverie J.M."/>
            <person name="Van Etten J.L."/>
        </authorList>
    </citation>
    <scope>NUCLEOTIDE SEQUENCE [LARGE SCALE GENOMIC DNA]</scope>
    <source>
        <strain evidence="11 12">NC64A</strain>
    </source>
</reference>
<dbReference type="KEGG" id="cvr:CHLNCDRAFT_9625"/>
<dbReference type="RefSeq" id="XP_005843922.1">
    <property type="nucleotide sequence ID" value="XM_005843860.1"/>
</dbReference>
<dbReference type="AlphaFoldDB" id="E1ZQM1"/>
<evidence type="ECO:0000256" key="7">
    <source>
        <dbReference type="ARBA" id="ARBA00022912"/>
    </source>
</evidence>
<name>E1ZQM1_CHLVA</name>
<dbReference type="Gene3D" id="3.60.40.10">
    <property type="entry name" value="PPM-type phosphatase domain"/>
    <property type="match status" value="1"/>
</dbReference>
<evidence type="ECO:0000256" key="6">
    <source>
        <dbReference type="ARBA" id="ARBA00022842"/>
    </source>
</evidence>
<evidence type="ECO:0000256" key="4">
    <source>
        <dbReference type="ARBA" id="ARBA00022723"/>
    </source>
</evidence>
<dbReference type="InterPro" id="IPR036457">
    <property type="entry name" value="PPM-type-like_dom_sf"/>
</dbReference>
<dbReference type="GO" id="GO:0046872">
    <property type="term" value="F:metal ion binding"/>
    <property type="evidence" value="ECO:0007669"/>
    <property type="project" value="UniProtKB-KW"/>
</dbReference>
<comment type="cofactor">
    <cofactor evidence="2">
        <name>Mg(2+)</name>
        <dbReference type="ChEBI" id="CHEBI:18420"/>
    </cofactor>
</comment>
<dbReference type="SUPFAM" id="SSF81606">
    <property type="entry name" value="PP2C-like"/>
    <property type="match status" value="1"/>
</dbReference>
<evidence type="ECO:0000256" key="9">
    <source>
        <dbReference type="RuleBase" id="RU003465"/>
    </source>
</evidence>
<keyword evidence="8" id="KW-0464">Manganese</keyword>
<dbReference type="PANTHER" id="PTHR13832:SF840">
    <property type="entry name" value="PROTEIN PHOSPHATASE 2C 60-RELATED"/>
    <property type="match status" value="1"/>
</dbReference>
<feature type="non-terminal residue" evidence="11">
    <location>
        <position position="324"/>
    </location>
</feature>
<dbReference type="PROSITE" id="PS01032">
    <property type="entry name" value="PPM_1"/>
    <property type="match status" value="1"/>
</dbReference>
<keyword evidence="12" id="KW-1185">Reference proteome</keyword>
<dbReference type="eggNOG" id="KOG0698">
    <property type="taxonomic scope" value="Eukaryota"/>
</dbReference>